<dbReference type="PANTHER" id="PTHR33434:SF2">
    <property type="entry name" value="FATTY ACID-BINDING PROTEIN TM_1468"/>
    <property type="match status" value="1"/>
</dbReference>
<dbReference type="OrthoDB" id="9780660at2"/>
<evidence type="ECO:0000313" key="3">
    <source>
        <dbReference type="Proteomes" id="UP000246635"/>
    </source>
</evidence>
<keyword evidence="3" id="KW-1185">Reference proteome</keyword>
<dbReference type="Gene3D" id="3.30.1180.10">
    <property type="match status" value="1"/>
</dbReference>
<gene>
    <name evidence="2" type="ORF">DFQ01_103125</name>
</gene>
<dbReference type="PANTHER" id="PTHR33434">
    <property type="entry name" value="DEGV DOMAIN-CONTAINING PROTEIN DR_1986-RELATED"/>
    <property type="match status" value="1"/>
</dbReference>
<dbReference type="AlphaFoldDB" id="A0A2V2YX87"/>
<dbReference type="GO" id="GO:0008289">
    <property type="term" value="F:lipid binding"/>
    <property type="evidence" value="ECO:0007669"/>
    <property type="project" value="UniProtKB-KW"/>
</dbReference>
<organism evidence="2 3">
    <name type="scientific">Paenibacillus cellulosilyticus</name>
    <dbReference type="NCBI Taxonomy" id="375489"/>
    <lineage>
        <taxon>Bacteria</taxon>
        <taxon>Bacillati</taxon>
        <taxon>Bacillota</taxon>
        <taxon>Bacilli</taxon>
        <taxon>Bacillales</taxon>
        <taxon>Paenibacillaceae</taxon>
        <taxon>Paenibacillus</taxon>
    </lineage>
</organism>
<accession>A0A2V2YX87</accession>
<dbReference type="SUPFAM" id="SSF82549">
    <property type="entry name" value="DAK1/DegV-like"/>
    <property type="match status" value="1"/>
</dbReference>
<dbReference type="InterPro" id="IPR050270">
    <property type="entry name" value="DegV_domain_contain"/>
</dbReference>
<sequence length="288" mass="31327">MTTIRIVTDSTADLPADVRKQFGIEMVPLQLSFGDETFLDAVTIETDQFYKKLAASDQLPKSSQPSTNAFKELYERILTETPDAHIISIHLSASLSGTYQSAVIGSTMVEIEDAESRITVFDSKSASIGIGVLVLKAAEMAAAGSSKELIIAVLEQLRTDTKIYFLVDTLEYLQKGGRIGKASAVIGSLLNIKPILTLDEDGVVSSIDKVRGQKKAMLRIMELLGQKFNGQEPVTVTFAYAQRIEGAHEMNELLKSHFNVQGTTYFELGPVIGTHAGPGTVGLFMHRV</sequence>
<dbReference type="InterPro" id="IPR043168">
    <property type="entry name" value="DegV_C"/>
</dbReference>
<protein>
    <submittedName>
        <fullName evidence="2">DegV family protein with EDD domain</fullName>
    </submittedName>
</protein>
<dbReference type="Proteomes" id="UP000246635">
    <property type="component" value="Unassembled WGS sequence"/>
</dbReference>
<dbReference type="NCBIfam" id="TIGR00762">
    <property type="entry name" value="DegV"/>
    <property type="match status" value="1"/>
</dbReference>
<keyword evidence="1" id="KW-0446">Lipid-binding</keyword>
<name>A0A2V2YX87_9BACL</name>
<evidence type="ECO:0000313" key="2">
    <source>
        <dbReference type="EMBL" id="PWW06224.1"/>
    </source>
</evidence>
<dbReference type="Pfam" id="PF02645">
    <property type="entry name" value="DegV"/>
    <property type="match status" value="1"/>
</dbReference>
<evidence type="ECO:0000256" key="1">
    <source>
        <dbReference type="ARBA" id="ARBA00023121"/>
    </source>
</evidence>
<comment type="caution">
    <text evidence="2">The sequence shown here is derived from an EMBL/GenBank/DDBJ whole genome shotgun (WGS) entry which is preliminary data.</text>
</comment>
<dbReference type="EMBL" id="QGTQ01000003">
    <property type="protein sequence ID" value="PWW06224.1"/>
    <property type="molecule type" value="Genomic_DNA"/>
</dbReference>
<dbReference type="Gene3D" id="3.40.50.10170">
    <property type="match status" value="1"/>
</dbReference>
<proteinExistence type="predicted"/>
<dbReference type="InterPro" id="IPR003797">
    <property type="entry name" value="DegV"/>
</dbReference>
<dbReference type="PROSITE" id="PS51482">
    <property type="entry name" value="DEGV"/>
    <property type="match status" value="1"/>
</dbReference>
<reference evidence="2 3" key="1">
    <citation type="submission" date="2018-05" db="EMBL/GenBank/DDBJ databases">
        <title>Genomic Encyclopedia of Type Strains, Phase III (KMG-III): the genomes of soil and plant-associated and newly described type strains.</title>
        <authorList>
            <person name="Whitman W."/>
        </authorList>
    </citation>
    <scope>NUCLEOTIDE SEQUENCE [LARGE SCALE GENOMIC DNA]</scope>
    <source>
        <strain evidence="2 3">CECT 5696</strain>
    </source>
</reference>
<dbReference type="RefSeq" id="WP_110042921.1">
    <property type="nucleotide sequence ID" value="NZ_CP054609.1"/>
</dbReference>